<dbReference type="SUPFAM" id="SSF56601">
    <property type="entry name" value="beta-lactamase/transpeptidase-like"/>
    <property type="match status" value="1"/>
</dbReference>
<gene>
    <name evidence="2" type="ORF">LHA35_03730</name>
</gene>
<dbReference type="InterPro" id="IPR012338">
    <property type="entry name" value="Beta-lactam/transpept-like"/>
</dbReference>
<dbReference type="SUPFAM" id="SSF50886">
    <property type="entry name" value="D-aminopeptidase, middle and C-terminal domains"/>
    <property type="match status" value="1"/>
</dbReference>
<sequence>MTDLDLLALRRKARRLLAPWDRPGSPGATLGLVRDGALVLQESAGAASLELGVPIGPETCFRIASVSKQFTCAAILLLAAEGRLSTEDEIHAWLPELPDFGAAIRIDQLMRNCSGLRDMLELMRLSGTDLSHPATAEHLLAAIGRQRGLNFPPGTRFLYSNTGFLLLGRIVEAAAGEPLGAVLERRIFAPLGMTRTRHTPSVTEIVPGLATSYFPQDGGFVRALHGFPLGGEGGLVSCVEDLALWDRNFTTGQVGGVALGRALAERAPFSNGTLNLYARGLEVTRYRGLRTENHGGLWPGFKTCFLRAPEAGVTVIAIANHGGIDVHHLGHQMLDAALEGRPGLHPVPALPPRPALGALTGRWLEPESGTTVEFGIEADGTPTATQHGLPFALAPAEDGRLAARRGIYPFTVTLPEGGRLAIETDAGHVALFRRAAEAPVLPAGLAGTYRCEELDTVWTLAAEGDGLAARVRGPLTAAGPWPVQPIEGDCIRLLTPATLFQGWVDAKLARDAAGRITGLIVSGARARGLRFARQER</sequence>
<dbReference type="GO" id="GO:0016787">
    <property type="term" value="F:hydrolase activity"/>
    <property type="evidence" value="ECO:0007669"/>
    <property type="project" value="UniProtKB-KW"/>
</dbReference>
<dbReference type="Gene3D" id="3.40.710.10">
    <property type="entry name" value="DD-peptidase/beta-lactamase superfamily"/>
    <property type="match status" value="1"/>
</dbReference>
<dbReference type="AlphaFoldDB" id="A0A9X1L992"/>
<feature type="domain" description="Beta-lactamase-related" evidence="1">
    <location>
        <begin position="20"/>
        <end position="323"/>
    </location>
</feature>
<dbReference type="InterPro" id="IPR027279">
    <property type="entry name" value="D_amino_pept/lipop_sf"/>
</dbReference>
<dbReference type="Proteomes" id="UP001139311">
    <property type="component" value="Unassembled WGS sequence"/>
</dbReference>
<dbReference type="InterPro" id="IPR050491">
    <property type="entry name" value="AmpC-like"/>
</dbReference>
<evidence type="ECO:0000313" key="2">
    <source>
        <dbReference type="EMBL" id="MCB4820838.1"/>
    </source>
</evidence>
<reference evidence="2" key="1">
    <citation type="submission" date="2021-10" db="EMBL/GenBank/DDBJ databases">
        <title>Roseicella aerolatum sp. nov., isolated from aerosols of e-waste dismantling site.</title>
        <authorList>
            <person name="Qin T."/>
        </authorList>
    </citation>
    <scope>NUCLEOTIDE SEQUENCE</scope>
    <source>
        <strain evidence="2">GB24</strain>
    </source>
</reference>
<dbReference type="InterPro" id="IPR001466">
    <property type="entry name" value="Beta-lactam-related"/>
</dbReference>
<comment type="caution">
    <text evidence="2">The sequence shown here is derived from an EMBL/GenBank/DDBJ whole genome shotgun (WGS) entry which is preliminary data.</text>
</comment>
<name>A0A9X1L992_9PROT</name>
<accession>A0A9X1L992</accession>
<dbReference type="RefSeq" id="WP_226604659.1">
    <property type="nucleotide sequence ID" value="NZ_JAJAQI010000004.1"/>
</dbReference>
<evidence type="ECO:0000313" key="3">
    <source>
        <dbReference type="Proteomes" id="UP001139311"/>
    </source>
</evidence>
<keyword evidence="3" id="KW-1185">Reference proteome</keyword>
<evidence type="ECO:0000259" key="1">
    <source>
        <dbReference type="Pfam" id="PF00144"/>
    </source>
</evidence>
<organism evidence="2 3">
    <name type="scientific">Roseicella aerolata</name>
    <dbReference type="NCBI Taxonomy" id="2883479"/>
    <lineage>
        <taxon>Bacteria</taxon>
        <taxon>Pseudomonadati</taxon>
        <taxon>Pseudomonadota</taxon>
        <taxon>Alphaproteobacteria</taxon>
        <taxon>Acetobacterales</taxon>
        <taxon>Roseomonadaceae</taxon>
        <taxon>Roseicella</taxon>
    </lineage>
</organism>
<dbReference type="Pfam" id="PF00144">
    <property type="entry name" value="Beta-lactamase"/>
    <property type="match status" value="1"/>
</dbReference>
<dbReference type="PANTHER" id="PTHR46825:SF9">
    <property type="entry name" value="BETA-LACTAMASE-RELATED DOMAIN-CONTAINING PROTEIN"/>
    <property type="match status" value="1"/>
</dbReference>
<dbReference type="EMBL" id="JAJAQI010000004">
    <property type="protein sequence ID" value="MCB4820838.1"/>
    <property type="molecule type" value="Genomic_DNA"/>
</dbReference>
<protein>
    <submittedName>
        <fullName evidence="2">Serine hydrolase</fullName>
    </submittedName>
</protein>
<proteinExistence type="predicted"/>
<dbReference type="PANTHER" id="PTHR46825">
    <property type="entry name" value="D-ALANYL-D-ALANINE-CARBOXYPEPTIDASE/ENDOPEPTIDASE AMPH"/>
    <property type="match status" value="1"/>
</dbReference>
<keyword evidence="2" id="KW-0378">Hydrolase</keyword>